<dbReference type="SUPFAM" id="SSF46894">
    <property type="entry name" value="C-terminal effector domain of the bipartite response regulators"/>
    <property type="match status" value="1"/>
</dbReference>
<comment type="caution">
    <text evidence="8">The sequence shown here is derived from an EMBL/GenBank/DDBJ whole genome shotgun (WGS) entry which is preliminary data.</text>
</comment>
<name>A0A840WFS2_9ACTN</name>
<dbReference type="SUPFAM" id="SSF48452">
    <property type="entry name" value="TPR-like"/>
    <property type="match status" value="1"/>
</dbReference>
<comment type="similarity">
    <text evidence="1">Belongs to the AfsR/DnrI/RedD regulatory family.</text>
</comment>
<evidence type="ECO:0000256" key="6">
    <source>
        <dbReference type="SAM" id="MobiDB-lite"/>
    </source>
</evidence>
<evidence type="ECO:0000259" key="7">
    <source>
        <dbReference type="PROSITE" id="PS51755"/>
    </source>
</evidence>
<proteinExistence type="inferred from homology"/>
<sequence>MSTDHTDAGEGVPMWVGFGVLGPVTAWDEHAQPLALRGPRHRAVLARLIVARRRVVPVDLLIDDLWEGAPPAGATSAVRTFVAALRRALEPDRPPRTAASLLITQGPGYALDAAPETVDAWLFEHRLQQAADLEPEQALHRLQQALEPWRGPAYADFPDAPWARTERARLAELRLHALEHLARARLDLGQAARAVPDLDAHVSEHPWREDGWRLLALALYRSGRQGEALAVLRRARALLVEDLGVDPGPALRRLEHDILHQAARITPEEQLPGEAGHFSRGGGEPATGTVGPHGSRDPERSPAPGQITQPPAVDLASGEFPDPPSDRVASESLGSGGTRVWDRAADAYQRTVTPGSRVRLESTVSLLRDLAVTGPEGLKAARSQRVAAIDAAEELGDAHLTARVIGAYDVPANWTRVDDPEQAVQVIAAAERTLNALPAAGYDAVRARLLATVALESRGTREPRGPEAARAAERIARDLGDPVLLAFALNAGYMQTFHRTGLAPERDALGVELLALATRHDLVTFQILGHLIRLQSRCALADWARADQHAQAAQGLARLHERPLAEVFVRWYRALRVGADPATPFGEAEAAYRDAGAVLGAAGMPGLAHGLEPLAVLCLHLGRGRAAPTGPGVDYGPHEPWARPHVLLAQNRPAAAAEAVARLPEPPRGLLMETHWCLTARAALALGDRSVMRRARETLAPAADELAGAQTGMLTLGPVSGHLRDLDRALHS</sequence>
<dbReference type="Pfam" id="PF00486">
    <property type="entry name" value="Trans_reg_C"/>
    <property type="match status" value="1"/>
</dbReference>
<dbReference type="EMBL" id="JACHDO010000001">
    <property type="protein sequence ID" value="MBB5490186.1"/>
    <property type="molecule type" value="Genomic_DNA"/>
</dbReference>
<dbReference type="InterPro" id="IPR016032">
    <property type="entry name" value="Sig_transdc_resp-reg_C-effctor"/>
</dbReference>
<dbReference type="AlphaFoldDB" id="A0A840WFS2"/>
<evidence type="ECO:0000256" key="3">
    <source>
        <dbReference type="ARBA" id="ARBA00023125"/>
    </source>
</evidence>
<dbReference type="CDD" id="cd15831">
    <property type="entry name" value="BTAD"/>
    <property type="match status" value="1"/>
</dbReference>
<dbReference type="InterPro" id="IPR001867">
    <property type="entry name" value="OmpR/PhoB-type_DNA-bd"/>
</dbReference>
<dbReference type="Gene3D" id="1.10.10.10">
    <property type="entry name" value="Winged helix-like DNA-binding domain superfamily/Winged helix DNA-binding domain"/>
    <property type="match status" value="1"/>
</dbReference>
<evidence type="ECO:0000256" key="2">
    <source>
        <dbReference type="ARBA" id="ARBA00023015"/>
    </source>
</evidence>
<keyword evidence="2" id="KW-0805">Transcription regulation</keyword>
<organism evidence="8 9">
    <name type="scientific">Nocardiopsis metallicus</name>
    <dbReference type="NCBI Taxonomy" id="179819"/>
    <lineage>
        <taxon>Bacteria</taxon>
        <taxon>Bacillati</taxon>
        <taxon>Actinomycetota</taxon>
        <taxon>Actinomycetes</taxon>
        <taxon>Streptosporangiales</taxon>
        <taxon>Nocardiopsidaceae</taxon>
        <taxon>Nocardiopsis</taxon>
    </lineage>
</organism>
<dbReference type="InterPro" id="IPR005158">
    <property type="entry name" value="BTAD"/>
</dbReference>
<dbReference type="PANTHER" id="PTHR35807">
    <property type="entry name" value="TRANSCRIPTIONAL REGULATOR REDD-RELATED"/>
    <property type="match status" value="1"/>
</dbReference>
<keyword evidence="9" id="KW-1185">Reference proteome</keyword>
<feature type="DNA-binding region" description="OmpR/PhoB-type" evidence="5">
    <location>
        <begin position="3"/>
        <end position="113"/>
    </location>
</feature>
<dbReference type="PROSITE" id="PS51755">
    <property type="entry name" value="OMPR_PHOB"/>
    <property type="match status" value="1"/>
</dbReference>
<reference evidence="8 9" key="1">
    <citation type="submission" date="2020-08" db="EMBL/GenBank/DDBJ databases">
        <title>Sequencing the genomes of 1000 actinobacteria strains.</title>
        <authorList>
            <person name="Klenk H.-P."/>
        </authorList>
    </citation>
    <scope>NUCLEOTIDE SEQUENCE [LARGE SCALE GENOMIC DNA]</scope>
    <source>
        <strain evidence="8 9">DSM 44598</strain>
    </source>
</reference>
<keyword evidence="4" id="KW-0804">Transcription</keyword>
<dbReference type="InterPro" id="IPR036388">
    <property type="entry name" value="WH-like_DNA-bd_sf"/>
</dbReference>
<accession>A0A840WFS2</accession>
<protein>
    <submittedName>
        <fullName evidence="8">DNA-binding SARP family transcriptional activator</fullName>
    </submittedName>
</protein>
<dbReference type="GO" id="GO:0000160">
    <property type="term" value="P:phosphorelay signal transduction system"/>
    <property type="evidence" value="ECO:0007669"/>
    <property type="project" value="InterPro"/>
</dbReference>
<dbReference type="Gene3D" id="1.25.40.10">
    <property type="entry name" value="Tetratricopeptide repeat domain"/>
    <property type="match status" value="1"/>
</dbReference>
<feature type="domain" description="OmpR/PhoB-type" evidence="7">
    <location>
        <begin position="3"/>
        <end position="113"/>
    </location>
</feature>
<dbReference type="InterPro" id="IPR051677">
    <property type="entry name" value="AfsR-DnrI-RedD_regulator"/>
</dbReference>
<dbReference type="Proteomes" id="UP000579647">
    <property type="component" value="Unassembled WGS sequence"/>
</dbReference>
<evidence type="ECO:0000256" key="5">
    <source>
        <dbReference type="PROSITE-ProRule" id="PRU01091"/>
    </source>
</evidence>
<gene>
    <name evidence="8" type="ORF">HNR07_001323</name>
</gene>
<dbReference type="SMART" id="SM00862">
    <property type="entry name" value="Trans_reg_C"/>
    <property type="match status" value="1"/>
</dbReference>
<dbReference type="InterPro" id="IPR011990">
    <property type="entry name" value="TPR-like_helical_dom_sf"/>
</dbReference>
<feature type="region of interest" description="Disordered" evidence="6">
    <location>
        <begin position="264"/>
        <end position="336"/>
    </location>
</feature>
<evidence type="ECO:0000313" key="8">
    <source>
        <dbReference type="EMBL" id="MBB5490186.1"/>
    </source>
</evidence>
<evidence type="ECO:0000256" key="1">
    <source>
        <dbReference type="ARBA" id="ARBA00005820"/>
    </source>
</evidence>
<evidence type="ECO:0000313" key="9">
    <source>
        <dbReference type="Proteomes" id="UP000579647"/>
    </source>
</evidence>
<dbReference type="PANTHER" id="PTHR35807:SF1">
    <property type="entry name" value="TRANSCRIPTIONAL REGULATOR REDD"/>
    <property type="match status" value="1"/>
</dbReference>
<dbReference type="GO" id="GO:0003677">
    <property type="term" value="F:DNA binding"/>
    <property type="evidence" value="ECO:0007669"/>
    <property type="project" value="UniProtKB-UniRule"/>
</dbReference>
<dbReference type="Pfam" id="PF03704">
    <property type="entry name" value="BTAD"/>
    <property type="match status" value="1"/>
</dbReference>
<dbReference type="GO" id="GO:0006355">
    <property type="term" value="P:regulation of DNA-templated transcription"/>
    <property type="evidence" value="ECO:0007669"/>
    <property type="project" value="InterPro"/>
</dbReference>
<keyword evidence="3 5" id="KW-0238">DNA-binding</keyword>
<evidence type="ECO:0000256" key="4">
    <source>
        <dbReference type="ARBA" id="ARBA00023163"/>
    </source>
</evidence>
<dbReference type="SMART" id="SM01043">
    <property type="entry name" value="BTAD"/>
    <property type="match status" value="1"/>
</dbReference>